<feature type="transmembrane region" description="Helical" evidence="1">
    <location>
        <begin position="52"/>
        <end position="82"/>
    </location>
</feature>
<sequence length="84" mass="9767">MGWNRKVDRIFKAREENKKSEETPDIYADEYYDPREDRIPYEVGDNLEKGDLFAMLLSAWIVIMPIAVGILLLIVLLAWLLLGL</sequence>
<evidence type="ECO:0000313" key="2">
    <source>
        <dbReference type="EMBL" id="SFP73576.1"/>
    </source>
</evidence>
<reference evidence="3" key="1">
    <citation type="submission" date="2016-10" db="EMBL/GenBank/DDBJ databases">
        <authorList>
            <person name="Varghese N."/>
            <person name="Submissions S."/>
        </authorList>
    </citation>
    <scope>NUCLEOTIDE SEQUENCE [LARGE SCALE GENOMIC DNA]</scope>
    <source>
        <strain evidence="3">P18</strain>
    </source>
</reference>
<keyword evidence="1" id="KW-1133">Transmembrane helix</keyword>
<organism evidence="2 3">
    <name type="scientific">Butyrivibrio proteoclasticus</name>
    <dbReference type="NCBI Taxonomy" id="43305"/>
    <lineage>
        <taxon>Bacteria</taxon>
        <taxon>Bacillati</taxon>
        <taxon>Bacillota</taxon>
        <taxon>Clostridia</taxon>
        <taxon>Lachnospirales</taxon>
        <taxon>Lachnospiraceae</taxon>
        <taxon>Butyrivibrio</taxon>
    </lineage>
</organism>
<protein>
    <submittedName>
        <fullName evidence="2">Uncharacterized protein</fullName>
    </submittedName>
</protein>
<dbReference type="AlphaFoldDB" id="A0A1I5STI6"/>
<keyword evidence="3" id="KW-1185">Reference proteome</keyword>
<dbReference type="EMBL" id="FOXO01000007">
    <property type="protein sequence ID" value="SFP73576.1"/>
    <property type="molecule type" value="Genomic_DNA"/>
</dbReference>
<accession>A0A1I5STI6</accession>
<dbReference type="RefSeq" id="WP_074885754.1">
    <property type="nucleotide sequence ID" value="NZ_FOXO01000007.1"/>
</dbReference>
<gene>
    <name evidence="2" type="ORF">SAMN04487928_10734</name>
</gene>
<evidence type="ECO:0000313" key="3">
    <source>
        <dbReference type="Proteomes" id="UP000182624"/>
    </source>
</evidence>
<dbReference type="OrthoDB" id="2005370at2"/>
<dbReference type="Proteomes" id="UP000182624">
    <property type="component" value="Unassembled WGS sequence"/>
</dbReference>
<name>A0A1I5STI6_9FIRM</name>
<keyword evidence="1" id="KW-0812">Transmembrane</keyword>
<keyword evidence="1" id="KW-0472">Membrane</keyword>
<proteinExistence type="predicted"/>
<evidence type="ECO:0000256" key="1">
    <source>
        <dbReference type="SAM" id="Phobius"/>
    </source>
</evidence>